<sequence>MKTDNERYRYPLNLQLFAEGDPPSDPEPTPPADPQDPPKTFTQDELDRIVADRIARERKKTEKFADYDDIKAKLSEFEKSEAERQKAEMSATERLEAEKAEALRKAQEAEERGNAALTAANQRLVNAEFKALARDANVPADRLAAALKLADLSGVTVDDEGNPQGVEDAVKALIDANPYLVAETKPKEIGKPSGGADPQDKTKDQILAEAKALAEKNPTPDAIARYTKLKRELNA</sequence>
<reference evidence="2 3" key="1">
    <citation type="submission" date="2020-02" db="EMBL/GenBank/DDBJ databases">
        <authorList>
            <person name="Gao J."/>
            <person name="Sun J."/>
        </authorList>
    </citation>
    <scope>NUCLEOTIDE SEQUENCE [LARGE SCALE GENOMIC DNA]</scope>
    <source>
        <strain evidence="2 3">7124</strain>
    </source>
</reference>
<evidence type="ECO:0000313" key="3">
    <source>
        <dbReference type="Proteomes" id="UP000480151"/>
    </source>
</evidence>
<keyword evidence="3" id="KW-1185">Reference proteome</keyword>
<proteinExistence type="predicted"/>
<feature type="region of interest" description="Disordered" evidence="1">
    <location>
        <begin position="184"/>
        <end position="205"/>
    </location>
</feature>
<evidence type="ECO:0000256" key="1">
    <source>
        <dbReference type="SAM" id="MobiDB-lite"/>
    </source>
</evidence>
<protein>
    <submittedName>
        <fullName evidence="2">Scaffolding protein</fullName>
    </submittedName>
</protein>
<accession>A0A6M1PD69</accession>
<name>A0A6M1PD69_9BACL</name>
<dbReference type="AlphaFoldDB" id="A0A6M1PD69"/>
<gene>
    <name evidence="2" type="ORF">G5B47_02105</name>
</gene>
<dbReference type="Proteomes" id="UP000480151">
    <property type="component" value="Unassembled WGS sequence"/>
</dbReference>
<organism evidence="2 3">
    <name type="scientific">Paenibacillus apii</name>
    <dbReference type="NCBI Taxonomy" id="1850370"/>
    <lineage>
        <taxon>Bacteria</taxon>
        <taxon>Bacillati</taxon>
        <taxon>Bacillota</taxon>
        <taxon>Bacilli</taxon>
        <taxon>Bacillales</taxon>
        <taxon>Paenibacillaceae</taxon>
        <taxon>Paenibacillus</taxon>
    </lineage>
</organism>
<dbReference type="Pfam" id="PF06810">
    <property type="entry name" value="Phage_scaffold"/>
    <property type="match status" value="1"/>
</dbReference>
<feature type="region of interest" description="Disordered" evidence="1">
    <location>
        <begin position="77"/>
        <end position="107"/>
    </location>
</feature>
<comment type="caution">
    <text evidence="2">The sequence shown here is derived from an EMBL/GenBank/DDBJ whole genome shotgun (WGS) entry which is preliminary data.</text>
</comment>
<dbReference type="EMBL" id="JAAKGU010000001">
    <property type="protein sequence ID" value="NGM81200.1"/>
    <property type="molecule type" value="Genomic_DNA"/>
</dbReference>
<feature type="region of interest" description="Disordered" evidence="1">
    <location>
        <begin position="16"/>
        <end position="45"/>
    </location>
</feature>
<dbReference type="InterPro" id="IPR009636">
    <property type="entry name" value="SCAF"/>
</dbReference>
<evidence type="ECO:0000313" key="2">
    <source>
        <dbReference type="EMBL" id="NGM81200.1"/>
    </source>
</evidence>
<feature type="compositionally biased region" description="Pro residues" evidence="1">
    <location>
        <begin position="23"/>
        <end position="37"/>
    </location>
</feature>
<dbReference type="RefSeq" id="WP_165093784.1">
    <property type="nucleotide sequence ID" value="NZ_JAAKGU010000001.1"/>
</dbReference>